<feature type="domain" description="ABC1 atypical kinase-like" evidence="2">
    <location>
        <begin position="178"/>
        <end position="242"/>
    </location>
</feature>
<dbReference type="InterPro" id="IPR011009">
    <property type="entry name" value="Kinase-like_dom_sf"/>
</dbReference>
<reference evidence="3" key="1">
    <citation type="submission" date="2021-02" db="EMBL/GenBank/DDBJ databases">
        <authorList>
            <person name="Dougan E. K."/>
            <person name="Rhodes N."/>
            <person name="Thang M."/>
            <person name="Chan C."/>
        </authorList>
    </citation>
    <scope>NUCLEOTIDE SEQUENCE</scope>
</reference>
<evidence type="ECO:0000313" key="4">
    <source>
        <dbReference type="Proteomes" id="UP000654075"/>
    </source>
</evidence>
<dbReference type="OrthoDB" id="427480at2759"/>
<accession>A0A813GQY4</accession>
<feature type="non-terminal residue" evidence="3">
    <location>
        <position position="440"/>
    </location>
</feature>
<dbReference type="InterPro" id="IPR004147">
    <property type="entry name" value="ABC1_dom"/>
</dbReference>
<dbReference type="PANTHER" id="PTHR43173:SF34">
    <property type="entry name" value="ABC1 ATYPICAL KINASE-LIKE DOMAIN-CONTAINING PROTEIN"/>
    <property type="match status" value="1"/>
</dbReference>
<protein>
    <recommendedName>
        <fullName evidence="2">ABC1 atypical kinase-like domain-containing protein</fullName>
    </recommendedName>
</protein>
<sequence length="440" mass="48753">MKNAKTVKATASPRLAQDAAVMSQQSARMTSRPSTSNKVNEVTELTESRSKEVDRQAQVRGPTLHKTNFDLAWKAWQPKEGSQRGRQVPGSHAAVSVHGSDEYAIKHAFEALQREHPDFQFFQAALLFSLACWPSVLLPSDGVLGVPRTRSVLVNFAIHIVFAVPRFYTCNVDRRIISTSTLLVEIKKNFVNEFDYKREAALTQEAHDLVKSLTSVVVPIPVIALCGKHVLVMEKLEGISLGAWGRELLKHVDKLKELKEVMDHAGIQTKLAYAMKGFFSSKPRSKPSSPANARLKSLQFGNKDADPRNLQADIGTLAKTLVAAQGHMIFTSGFVNGDPHPGNLMLLNDGRLGLIDWGQVKRLTAELRCNFARLCIAIADGDDVQTAQVMRSMGMRTARDLDWTHAKLAQYYICNISETGKFVKRLGGVMQFEDSLSKVD</sequence>
<dbReference type="PANTHER" id="PTHR43173">
    <property type="entry name" value="ABC1 FAMILY PROTEIN"/>
    <property type="match status" value="1"/>
</dbReference>
<dbReference type="AlphaFoldDB" id="A0A813GQY4"/>
<keyword evidence="4" id="KW-1185">Reference proteome</keyword>
<gene>
    <name evidence="3" type="ORF">PGLA1383_LOCUS45780</name>
</gene>
<comment type="caution">
    <text evidence="3">The sequence shown here is derived from an EMBL/GenBank/DDBJ whole genome shotgun (WGS) entry which is preliminary data.</text>
</comment>
<dbReference type="InterPro" id="IPR051130">
    <property type="entry name" value="Mito_struct-func_regulator"/>
</dbReference>
<dbReference type="SUPFAM" id="SSF56112">
    <property type="entry name" value="Protein kinase-like (PK-like)"/>
    <property type="match status" value="1"/>
</dbReference>
<proteinExistence type="predicted"/>
<dbReference type="Pfam" id="PF03109">
    <property type="entry name" value="ABC1"/>
    <property type="match status" value="2"/>
</dbReference>
<feature type="region of interest" description="Disordered" evidence="1">
    <location>
        <begin position="1"/>
        <end position="58"/>
    </location>
</feature>
<organism evidence="3 4">
    <name type="scientific">Polarella glacialis</name>
    <name type="common">Dinoflagellate</name>
    <dbReference type="NCBI Taxonomy" id="89957"/>
    <lineage>
        <taxon>Eukaryota</taxon>
        <taxon>Sar</taxon>
        <taxon>Alveolata</taxon>
        <taxon>Dinophyceae</taxon>
        <taxon>Suessiales</taxon>
        <taxon>Suessiaceae</taxon>
        <taxon>Polarella</taxon>
    </lineage>
</organism>
<feature type="compositionally biased region" description="Polar residues" evidence="1">
    <location>
        <begin position="22"/>
        <end position="45"/>
    </location>
</feature>
<dbReference type="Proteomes" id="UP000654075">
    <property type="component" value="Unassembled WGS sequence"/>
</dbReference>
<name>A0A813GQY4_POLGL</name>
<feature type="domain" description="ABC1 atypical kinase-like" evidence="2">
    <location>
        <begin position="312"/>
        <end position="388"/>
    </location>
</feature>
<dbReference type="EMBL" id="CAJNNV010029618">
    <property type="protein sequence ID" value="CAE8629246.1"/>
    <property type="molecule type" value="Genomic_DNA"/>
</dbReference>
<evidence type="ECO:0000259" key="2">
    <source>
        <dbReference type="Pfam" id="PF03109"/>
    </source>
</evidence>
<feature type="compositionally biased region" description="Basic and acidic residues" evidence="1">
    <location>
        <begin position="46"/>
        <end position="57"/>
    </location>
</feature>
<evidence type="ECO:0000256" key="1">
    <source>
        <dbReference type="SAM" id="MobiDB-lite"/>
    </source>
</evidence>
<evidence type="ECO:0000313" key="3">
    <source>
        <dbReference type="EMBL" id="CAE8629246.1"/>
    </source>
</evidence>